<keyword evidence="1" id="KW-1133">Transmembrane helix</keyword>
<protein>
    <submittedName>
        <fullName evidence="2">Uncharacterized protein</fullName>
    </submittedName>
</protein>
<keyword evidence="1" id="KW-0812">Transmembrane</keyword>
<feature type="transmembrane region" description="Helical" evidence="1">
    <location>
        <begin position="52"/>
        <end position="72"/>
    </location>
</feature>
<evidence type="ECO:0000313" key="2">
    <source>
        <dbReference type="EMBL" id="SEP53652.1"/>
    </source>
</evidence>
<dbReference type="Proteomes" id="UP000198582">
    <property type="component" value="Unassembled WGS sequence"/>
</dbReference>
<feature type="transmembrane region" description="Helical" evidence="1">
    <location>
        <begin position="6"/>
        <end position="22"/>
    </location>
</feature>
<dbReference type="EMBL" id="FOEF01000029">
    <property type="protein sequence ID" value="SEP53652.1"/>
    <property type="molecule type" value="Genomic_DNA"/>
</dbReference>
<proteinExistence type="predicted"/>
<keyword evidence="1" id="KW-0472">Membrane</keyword>
<evidence type="ECO:0000313" key="3">
    <source>
        <dbReference type="Proteomes" id="UP000198582"/>
    </source>
</evidence>
<dbReference type="AlphaFoldDB" id="A0A1H8YNN3"/>
<gene>
    <name evidence="2" type="ORF">SAMN04489732_12977</name>
</gene>
<feature type="transmembrane region" description="Helical" evidence="1">
    <location>
        <begin position="92"/>
        <end position="111"/>
    </location>
</feature>
<sequence length="120" mass="12439">MVVLAVVDLVLGMLAIIVAGFARKRIDTTGQPLLPDLWKGLAARQLAHSRQLAAGGVIAVLVALANVPAALVYGSEPLLGGPTQAPWEQLVLGARALAAVILVVIALWRGVGLVRGRRPA</sequence>
<reference evidence="2 3" key="1">
    <citation type="submission" date="2016-10" db="EMBL/GenBank/DDBJ databases">
        <authorList>
            <person name="de Groot N.N."/>
        </authorList>
    </citation>
    <scope>NUCLEOTIDE SEQUENCE [LARGE SCALE GENOMIC DNA]</scope>
    <source>
        <strain evidence="2 3">DSM 44993</strain>
    </source>
</reference>
<evidence type="ECO:0000256" key="1">
    <source>
        <dbReference type="SAM" id="Phobius"/>
    </source>
</evidence>
<organism evidence="2 3">
    <name type="scientific">Amycolatopsis saalfeldensis</name>
    <dbReference type="NCBI Taxonomy" id="394193"/>
    <lineage>
        <taxon>Bacteria</taxon>
        <taxon>Bacillati</taxon>
        <taxon>Actinomycetota</taxon>
        <taxon>Actinomycetes</taxon>
        <taxon>Pseudonocardiales</taxon>
        <taxon>Pseudonocardiaceae</taxon>
        <taxon>Amycolatopsis</taxon>
    </lineage>
</organism>
<keyword evidence="3" id="KW-1185">Reference proteome</keyword>
<accession>A0A1H8YNN3</accession>
<name>A0A1H8YNN3_9PSEU</name>